<dbReference type="Proteomes" id="UP001597233">
    <property type="component" value="Unassembled WGS sequence"/>
</dbReference>
<evidence type="ECO:0000259" key="1">
    <source>
        <dbReference type="SMART" id="SM00860"/>
    </source>
</evidence>
<gene>
    <name evidence="2" type="ORF">ACFSC9_23530</name>
</gene>
<comment type="caution">
    <text evidence="2">The sequence shown here is derived from an EMBL/GenBank/DDBJ whole genome shotgun (WGS) entry which is preliminary data.</text>
</comment>
<proteinExistence type="predicted"/>
<protein>
    <submittedName>
        <fullName evidence="2">SMI1/KNR4 family protein</fullName>
    </submittedName>
</protein>
<keyword evidence="3" id="KW-1185">Reference proteome</keyword>
<dbReference type="Gene3D" id="3.40.1580.10">
    <property type="entry name" value="SMI1/KNR4-like"/>
    <property type="match status" value="1"/>
</dbReference>
<dbReference type="SUPFAM" id="SSF160631">
    <property type="entry name" value="SMI1/KNR4-like"/>
    <property type="match status" value="1"/>
</dbReference>
<dbReference type="Pfam" id="PF09346">
    <property type="entry name" value="SMI1_KNR4"/>
    <property type="match status" value="1"/>
</dbReference>
<dbReference type="RefSeq" id="WP_347323177.1">
    <property type="nucleotide sequence ID" value="NZ_JBCGUH010000001.1"/>
</dbReference>
<evidence type="ECO:0000313" key="3">
    <source>
        <dbReference type="Proteomes" id="UP001597233"/>
    </source>
</evidence>
<name>A0ABW4RQG6_9BACL</name>
<dbReference type="InterPro" id="IPR037883">
    <property type="entry name" value="Knr4/Smi1-like_sf"/>
</dbReference>
<dbReference type="InterPro" id="IPR018958">
    <property type="entry name" value="Knr4/Smi1-like_dom"/>
</dbReference>
<organism evidence="2 3">
    <name type="scientific">Paenibacillus wenxiniae</name>
    <dbReference type="NCBI Taxonomy" id="1636843"/>
    <lineage>
        <taxon>Bacteria</taxon>
        <taxon>Bacillati</taxon>
        <taxon>Bacillota</taxon>
        <taxon>Bacilli</taxon>
        <taxon>Bacillales</taxon>
        <taxon>Paenibacillaceae</taxon>
        <taxon>Paenibacillus</taxon>
    </lineage>
</organism>
<feature type="domain" description="Knr4/Smi1-like" evidence="1">
    <location>
        <begin position="12"/>
        <end position="134"/>
    </location>
</feature>
<reference evidence="3" key="1">
    <citation type="journal article" date="2019" name="Int. J. Syst. Evol. Microbiol.">
        <title>The Global Catalogue of Microorganisms (GCM) 10K type strain sequencing project: providing services to taxonomists for standard genome sequencing and annotation.</title>
        <authorList>
            <consortium name="The Broad Institute Genomics Platform"/>
            <consortium name="The Broad Institute Genome Sequencing Center for Infectious Disease"/>
            <person name="Wu L."/>
            <person name="Ma J."/>
        </authorList>
    </citation>
    <scope>NUCLEOTIDE SEQUENCE [LARGE SCALE GENOMIC DNA]</scope>
    <source>
        <strain evidence="3">CCUG 54950</strain>
    </source>
</reference>
<dbReference type="SMART" id="SM00860">
    <property type="entry name" value="SMI1_KNR4"/>
    <property type="match status" value="1"/>
</dbReference>
<sequence length="139" mass="16353">MTKMILEQSEHPLTAADLDELEKLHNWKFPESFRQLYLQYNGGYLPEKWAEQQGIIFGGFHPIRYDNVPAEKIYLDLIEFYPQLIDLFPFAYDGFGHSFVLSLRAEDYGKVSLFAMDGEDFYDIADTFDEFLDLLIFDE</sequence>
<dbReference type="EMBL" id="JBHUEH010000032">
    <property type="protein sequence ID" value="MFD1888466.1"/>
    <property type="molecule type" value="Genomic_DNA"/>
</dbReference>
<accession>A0ABW4RQG6</accession>
<evidence type="ECO:0000313" key="2">
    <source>
        <dbReference type="EMBL" id="MFD1888466.1"/>
    </source>
</evidence>